<accession>A0A286GN24</accession>
<keyword evidence="4" id="KW-1185">Reference proteome</keyword>
<evidence type="ECO:0008006" key="5">
    <source>
        <dbReference type="Google" id="ProtNLM"/>
    </source>
</evidence>
<keyword evidence="2" id="KW-0812">Transmembrane</keyword>
<name>A0A286GN24_9BACT</name>
<sequence>MINLQNWGLIRIVRLAAGSIVLWNAIADHQPLLGLMGGFLLIQAVLNTGCGAGGCGVAAPRQKPQHSTQKSTKNIEYEEV</sequence>
<evidence type="ECO:0000313" key="4">
    <source>
        <dbReference type="Proteomes" id="UP000219452"/>
    </source>
</evidence>
<feature type="transmembrane region" description="Helical" evidence="2">
    <location>
        <begin position="7"/>
        <end position="26"/>
    </location>
</feature>
<feature type="transmembrane region" description="Helical" evidence="2">
    <location>
        <begin position="32"/>
        <end position="59"/>
    </location>
</feature>
<dbReference type="EMBL" id="OCNH01000006">
    <property type="protein sequence ID" value="SOD96910.1"/>
    <property type="molecule type" value="Genomic_DNA"/>
</dbReference>
<dbReference type="RefSeq" id="WP_097130347.1">
    <property type="nucleotide sequence ID" value="NZ_OCNH01000006.1"/>
</dbReference>
<reference evidence="4" key="1">
    <citation type="submission" date="2017-09" db="EMBL/GenBank/DDBJ databases">
        <authorList>
            <person name="Varghese N."/>
            <person name="Submissions S."/>
        </authorList>
    </citation>
    <scope>NUCLEOTIDE SEQUENCE [LARGE SCALE GENOMIC DNA]</scope>
    <source>
        <strain evidence="4">DSM 29961</strain>
    </source>
</reference>
<dbReference type="AlphaFoldDB" id="A0A286GN24"/>
<dbReference type="OrthoDB" id="1049592at2"/>
<feature type="region of interest" description="Disordered" evidence="1">
    <location>
        <begin position="58"/>
        <end position="80"/>
    </location>
</feature>
<keyword evidence="2" id="KW-1133">Transmembrane helix</keyword>
<keyword evidence="2" id="KW-0472">Membrane</keyword>
<proteinExistence type="predicted"/>
<dbReference type="Proteomes" id="UP000219452">
    <property type="component" value="Unassembled WGS sequence"/>
</dbReference>
<evidence type="ECO:0000256" key="1">
    <source>
        <dbReference type="SAM" id="MobiDB-lite"/>
    </source>
</evidence>
<gene>
    <name evidence="3" type="ORF">SAMN06269250_5562</name>
</gene>
<protein>
    <recommendedName>
        <fullName evidence="5">DUF2892 domain-containing protein</fullName>
    </recommendedName>
</protein>
<evidence type="ECO:0000313" key="3">
    <source>
        <dbReference type="EMBL" id="SOD96910.1"/>
    </source>
</evidence>
<evidence type="ECO:0000256" key="2">
    <source>
        <dbReference type="SAM" id="Phobius"/>
    </source>
</evidence>
<organism evidence="3 4">
    <name type="scientific">Spirosoma fluviale</name>
    <dbReference type="NCBI Taxonomy" id="1597977"/>
    <lineage>
        <taxon>Bacteria</taxon>
        <taxon>Pseudomonadati</taxon>
        <taxon>Bacteroidota</taxon>
        <taxon>Cytophagia</taxon>
        <taxon>Cytophagales</taxon>
        <taxon>Cytophagaceae</taxon>
        <taxon>Spirosoma</taxon>
    </lineage>
</organism>